<feature type="compositionally biased region" description="Low complexity" evidence="1">
    <location>
        <begin position="85"/>
        <end position="102"/>
    </location>
</feature>
<evidence type="ECO:0000256" key="2">
    <source>
        <dbReference type="SAM" id="Phobius"/>
    </source>
</evidence>
<feature type="transmembrane region" description="Helical" evidence="2">
    <location>
        <begin position="20"/>
        <end position="41"/>
    </location>
</feature>
<protein>
    <submittedName>
        <fullName evidence="3">Uncharacterized protein</fullName>
    </submittedName>
</protein>
<proteinExistence type="predicted"/>
<evidence type="ECO:0000313" key="3">
    <source>
        <dbReference type="EMBL" id="CAK0848573.1"/>
    </source>
</evidence>
<keyword evidence="2" id="KW-0812">Transmembrane</keyword>
<sequence length="102" mass="10914">MFMLRSLYTLMDSMTRMFRFLSSGVGVVLLLIGVKLILGGLNVEIGMLQSTLIIVAVLLASVVASAVMPEQPEEERDLELPAPAPKADAAQQDATSPAAARR</sequence>
<feature type="region of interest" description="Disordered" evidence="1">
    <location>
        <begin position="70"/>
        <end position="102"/>
    </location>
</feature>
<name>A0ABN9TR78_9DINO</name>
<dbReference type="EMBL" id="CAUYUJ010014989">
    <property type="protein sequence ID" value="CAK0848573.1"/>
    <property type="molecule type" value="Genomic_DNA"/>
</dbReference>
<evidence type="ECO:0000256" key="1">
    <source>
        <dbReference type="SAM" id="MobiDB-lite"/>
    </source>
</evidence>
<keyword evidence="2" id="KW-0472">Membrane</keyword>
<comment type="caution">
    <text evidence="3">The sequence shown here is derived from an EMBL/GenBank/DDBJ whole genome shotgun (WGS) entry which is preliminary data.</text>
</comment>
<organism evidence="3 4">
    <name type="scientific">Prorocentrum cordatum</name>
    <dbReference type="NCBI Taxonomy" id="2364126"/>
    <lineage>
        <taxon>Eukaryota</taxon>
        <taxon>Sar</taxon>
        <taxon>Alveolata</taxon>
        <taxon>Dinophyceae</taxon>
        <taxon>Prorocentrales</taxon>
        <taxon>Prorocentraceae</taxon>
        <taxon>Prorocentrum</taxon>
    </lineage>
</organism>
<dbReference type="PANTHER" id="PTHR30238:SF0">
    <property type="entry name" value="THYLAKOID MEMBRANE PROTEIN TERC, CHLOROPLASTIC"/>
    <property type="match status" value="1"/>
</dbReference>
<feature type="transmembrane region" description="Helical" evidence="2">
    <location>
        <begin position="47"/>
        <end position="68"/>
    </location>
</feature>
<keyword evidence="4" id="KW-1185">Reference proteome</keyword>
<keyword evidence="2" id="KW-1133">Transmembrane helix</keyword>
<reference evidence="3" key="1">
    <citation type="submission" date="2023-10" db="EMBL/GenBank/DDBJ databases">
        <authorList>
            <person name="Chen Y."/>
            <person name="Shah S."/>
            <person name="Dougan E. K."/>
            <person name="Thang M."/>
            <person name="Chan C."/>
        </authorList>
    </citation>
    <scope>NUCLEOTIDE SEQUENCE [LARGE SCALE GENOMIC DNA]</scope>
</reference>
<dbReference type="Proteomes" id="UP001189429">
    <property type="component" value="Unassembled WGS sequence"/>
</dbReference>
<dbReference type="PANTHER" id="PTHR30238">
    <property type="entry name" value="MEMBRANE BOUND PREDICTED REDOX MODULATOR"/>
    <property type="match status" value="1"/>
</dbReference>
<accession>A0ABN9TR78</accession>
<evidence type="ECO:0000313" key="4">
    <source>
        <dbReference type="Proteomes" id="UP001189429"/>
    </source>
</evidence>
<gene>
    <name evidence="3" type="ORF">PCOR1329_LOCUS41471</name>
</gene>